<keyword evidence="2" id="KW-0963">Cytoplasm</keyword>
<feature type="repeat" description="TPR" evidence="9">
    <location>
        <begin position="5"/>
        <end position="38"/>
    </location>
</feature>
<feature type="repeat" description="TPR" evidence="9">
    <location>
        <begin position="73"/>
        <end position="106"/>
    </location>
</feature>
<feature type="domain" description="STI1" evidence="11">
    <location>
        <begin position="518"/>
        <end position="557"/>
    </location>
</feature>
<dbReference type="Pfam" id="PF00515">
    <property type="entry name" value="TPR_1"/>
    <property type="match status" value="1"/>
</dbReference>
<comment type="function">
    <text evidence="5">Acts as a co-chaperone and mediates the association of the chaperones HSP70 and HSP90 probably facilitating substrate transfer from HSP70 to HSP90. Stimulates HSP70 ATPase activity and, in contrast, inhibits HSP90 ATPase activity.</text>
</comment>
<evidence type="ECO:0000256" key="9">
    <source>
        <dbReference type="PROSITE-ProRule" id="PRU00339"/>
    </source>
</evidence>
<dbReference type="InterPro" id="IPR006636">
    <property type="entry name" value="STI1_HS-bd"/>
</dbReference>
<dbReference type="InterPro" id="IPR011990">
    <property type="entry name" value="TPR-like_helical_dom_sf"/>
</dbReference>
<proteinExistence type="predicted"/>
<feature type="repeat" description="TPR" evidence="9">
    <location>
        <begin position="450"/>
        <end position="483"/>
    </location>
</feature>
<evidence type="ECO:0000256" key="3">
    <source>
        <dbReference type="ARBA" id="ARBA00022737"/>
    </source>
</evidence>
<gene>
    <name evidence="12" type="ORF">CHYS00102_LOCUS9364</name>
</gene>
<feature type="repeat" description="TPR" evidence="9">
    <location>
        <begin position="247"/>
        <end position="280"/>
    </location>
</feature>
<evidence type="ECO:0000256" key="7">
    <source>
        <dbReference type="ARBA" id="ARBA00074766"/>
    </source>
</evidence>
<dbReference type="FunFam" id="1.10.260.100:FF:000002">
    <property type="entry name" value="Stress-induced-phosphoprotein 1 (Hsp70/Hsp90-organizing)"/>
    <property type="match status" value="1"/>
</dbReference>
<evidence type="ECO:0000256" key="10">
    <source>
        <dbReference type="SAM" id="MobiDB-lite"/>
    </source>
</evidence>
<dbReference type="Pfam" id="PF13181">
    <property type="entry name" value="TPR_8"/>
    <property type="match status" value="4"/>
</dbReference>
<dbReference type="PANTHER" id="PTHR22904:SF523">
    <property type="entry name" value="STRESS-INDUCED-PHOSPHOPROTEIN 1"/>
    <property type="match status" value="1"/>
</dbReference>
<name>A0A7S1BD77_9STRA</name>
<comment type="subcellular location">
    <subcellularLocation>
        <location evidence="1">Cytoplasm</location>
    </subcellularLocation>
</comment>
<dbReference type="GO" id="GO:0005737">
    <property type="term" value="C:cytoplasm"/>
    <property type="evidence" value="ECO:0007669"/>
    <property type="project" value="UniProtKB-SubCell"/>
</dbReference>
<evidence type="ECO:0000313" key="12">
    <source>
        <dbReference type="EMBL" id="CAD8882176.1"/>
    </source>
</evidence>
<dbReference type="Gene3D" id="1.10.260.100">
    <property type="match status" value="2"/>
</dbReference>
<dbReference type="InterPro" id="IPR019734">
    <property type="entry name" value="TPR_rpt"/>
</dbReference>
<dbReference type="FunFam" id="1.25.40.10:FF:000020">
    <property type="entry name" value="Stress-induced phosphoprotein 1"/>
    <property type="match status" value="1"/>
</dbReference>
<keyword evidence="3" id="KW-0677">Repeat</keyword>
<evidence type="ECO:0000256" key="5">
    <source>
        <dbReference type="ARBA" id="ARBA00056105"/>
    </source>
</evidence>
<comment type="subunit">
    <text evidence="6">Monomer. Homodimer. Forms a complex composed of HOP and chaperones HSP70 and HSP90; the interaction is stronger in the absence of ATP. Interacts (via TPR 1, 2, 3, 7, 8 and 9 repeats) with HSP70 (via C-terminus); the interaction is direct and is stronger in the absence of ATP. Interacts (via TPR 4, 5 and 6 repeats) with HSP90 (via C-terminus); the interaction is direct.</text>
</comment>
<evidence type="ECO:0000259" key="11">
    <source>
        <dbReference type="SMART" id="SM00727"/>
    </source>
</evidence>
<feature type="region of interest" description="Disordered" evidence="10">
    <location>
        <begin position="204"/>
        <end position="226"/>
    </location>
</feature>
<dbReference type="InterPro" id="IPR041243">
    <property type="entry name" value="STI1/HOP_DP"/>
</dbReference>
<feature type="domain" description="STI1" evidence="11">
    <location>
        <begin position="151"/>
        <end position="190"/>
    </location>
</feature>
<dbReference type="Pfam" id="PF17830">
    <property type="entry name" value="STI1-HOP_DP"/>
    <property type="match status" value="2"/>
</dbReference>
<dbReference type="EMBL" id="HBFR01012936">
    <property type="protein sequence ID" value="CAD8882176.1"/>
    <property type="molecule type" value="Transcribed_RNA"/>
</dbReference>
<reference evidence="12" key="1">
    <citation type="submission" date="2021-01" db="EMBL/GenBank/DDBJ databases">
        <authorList>
            <person name="Corre E."/>
            <person name="Pelletier E."/>
            <person name="Niang G."/>
            <person name="Scheremetjew M."/>
            <person name="Finn R."/>
            <person name="Kale V."/>
            <person name="Holt S."/>
            <person name="Cochrane G."/>
            <person name="Meng A."/>
            <person name="Brown T."/>
            <person name="Cohen L."/>
        </authorList>
    </citation>
    <scope>NUCLEOTIDE SEQUENCE</scope>
    <source>
        <strain evidence="12">308</strain>
    </source>
</reference>
<accession>A0A7S1BD77</accession>
<feature type="compositionally biased region" description="Low complexity" evidence="10">
    <location>
        <begin position="210"/>
        <end position="219"/>
    </location>
</feature>
<dbReference type="Pfam" id="PF14559">
    <property type="entry name" value="TPR_19"/>
    <property type="match status" value="1"/>
</dbReference>
<evidence type="ECO:0000256" key="2">
    <source>
        <dbReference type="ARBA" id="ARBA00022490"/>
    </source>
</evidence>
<dbReference type="GO" id="GO:0051879">
    <property type="term" value="F:Hsp90 protein binding"/>
    <property type="evidence" value="ECO:0007669"/>
    <property type="project" value="TreeGrafter"/>
</dbReference>
<dbReference type="Gene3D" id="1.25.40.10">
    <property type="entry name" value="Tetratricopeptide repeat domain"/>
    <property type="match status" value="3"/>
</dbReference>
<evidence type="ECO:0000256" key="8">
    <source>
        <dbReference type="ARBA" id="ARBA00076447"/>
    </source>
</evidence>
<dbReference type="PANTHER" id="PTHR22904">
    <property type="entry name" value="TPR REPEAT CONTAINING PROTEIN"/>
    <property type="match status" value="1"/>
</dbReference>
<dbReference type="SUPFAM" id="SSF48452">
    <property type="entry name" value="TPR-like"/>
    <property type="match status" value="3"/>
</dbReference>
<dbReference type="AlphaFoldDB" id="A0A7S1BD77"/>
<organism evidence="12">
    <name type="scientific">Corethron hystrix</name>
    <dbReference type="NCBI Taxonomy" id="216773"/>
    <lineage>
        <taxon>Eukaryota</taxon>
        <taxon>Sar</taxon>
        <taxon>Stramenopiles</taxon>
        <taxon>Ochrophyta</taxon>
        <taxon>Bacillariophyta</taxon>
        <taxon>Coscinodiscophyceae</taxon>
        <taxon>Corethrophycidae</taxon>
        <taxon>Corethrales</taxon>
        <taxon>Corethraceae</taxon>
        <taxon>Corethron</taxon>
    </lineage>
</organism>
<evidence type="ECO:0000256" key="1">
    <source>
        <dbReference type="ARBA" id="ARBA00004496"/>
    </source>
</evidence>
<evidence type="ECO:0000256" key="4">
    <source>
        <dbReference type="ARBA" id="ARBA00022803"/>
    </source>
</evidence>
<dbReference type="SMART" id="SM00028">
    <property type="entry name" value="TPR"/>
    <property type="match status" value="9"/>
</dbReference>
<sequence>MPKTAEEYKGEGNKALTSGDISAAIESYTQAINLDPTHHVYYSNRSAAYLKKGDALKALEDAESTIGIKRDWPKGYGRKGAALHSLKRYRDSVTAYEKGLELFPNDASLKSGLADVSRDRDAASVSSSKNGMGNMMGSLFGPEAIGRLALNPKFRAYLDEPEFMSKLQMIQKDPNNITTMLSDPRIMEVMQYLLGMPPMEKADEMEVDKPAAPTPASAPSKKDEPVVEEVMVDESDMTEEEINKKKALECKSRGNELYKAKKFDEALAAYDEAIALDPKNMTFIANKASVYLTSQRYEECVASCDEALVVGKENRAPFEERAKILARAGKALQKLKKYEEAIEYYKNAQLEHFDKGTQRLLKTLELEKRKMDAANYQDDEKAEEAKQRGNNFFRNKEWAKAIKEYEEAIKRSPKNAPIRNNLSAALCKIGDFNGAKREIDKAIELDDKYVKAYVRKGEIEMLMKENHKAIDSYQAGLNIDPGNVACKEGLRKCNAAIMNTSGLTEEEKKERAAHGMADPEIQSILSDPVIRQVLQDFNDNPQAAQSALKDPIISNKINKLIASGVVQTG</sequence>
<evidence type="ECO:0000256" key="6">
    <source>
        <dbReference type="ARBA" id="ARBA00066016"/>
    </source>
</evidence>
<protein>
    <recommendedName>
        <fullName evidence="7">Hsp70-Hsp90 organising protein</fullName>
    </recommendedName>
    <alternativeName>
        <fullName evidence="8">Stress-inducible protein 1</fullName>
    </alternativeName>
</protein>
<keyword evidence="4 9" id="KW-0802">TPR repeat</keyword>
<dbReference type="PROSITE" id="PS50005">
    <property type="entry name" value="TPR"/>
    <property type="match status" value="5"/>
</dbReference>
<feature type="repeat" description="TPR" evidence="9">
    <location>
        <begin position="382"/>
        <end position="415"/>
    </location>
</feature>
<dbReference type="SMART" id="SM00727">
    <property type="entry name" value="STI1"/>
    <property type="match status" value="2"/>
</dbReference>